<comment type="caution">
    <text evidence="5">The sequence shown here is derived from an EMBL/GenBank/DDBJ whole genome shotgun (WGS) entry which is preliminary data.</text>
</comment>
<dbReference type="Pfam" id="PF00593">
    <property type="entry name" value="TonB_dep_Rec_b-barrel"/>
    <property type="match status" value="1"/>
</dbReference>
<keyword evidence="6" id="KW-1185">Reference proteome</keyword>
<reference evidence="5 6" key="1">
    <citation type="submission" date="2024-05" db="EMBL/GenBank/DDBJ databases">
        <authorList>
            <person name="Liu Q."/>
            <person name="Xin Y.-H."/>
        </authorList>
    </citation>
    <scope>NUCLEOTIDE SEQUENCE [LARGE SCALE GENOMIC DNA]</scope>
    <source>
        <strain evidence="5 6">CGMCC 1.15349</strain>
    </source>
</reference>
<feature type="domain" description="TonB-dependent receptor-like beta-barrel" evidence="4">
    <location>
        <begin position="209"/>
        <end position="707"/>
    </location>
</feature>
<evidence type="ECO:0000256" key="3">
    <source>
        <dbReference type="ARBA" id="ARBA00023237"/>
    </source>
</evidence>
<keyword evidence="3" id="KW-0998">Cell outer membrane</keyword>
<dbReference type="RefSeq" id="WP_345865157.1">
    <property type="nucleotide sequence ID" value="NZ_JBDIMF010000004.1"/>
</dbReference>
<dbReference type="InterPro" id="IPR000531">
    <property type="entry name" value="Beta-barrel_TonB"/>
</dbReference>
<sequence>MPGNLPASLGLGAQGSPLVQCLNNAPGGTSGLSCQDLSFALVPRLMRAEQTIGTRSRIGGLLNLEYRPMDNLRFRADVLYSDQQNEFSQHQLMQVVRSYNNQIPIDFTLNQDRVLTSGTFGNTYFLNQSDYGDTPSRLLYRSGAVEWDISDDLRFSVSGMMNSSRQRNTAIQYTIQSAPPTTPLTFHPYGTPAPAAAPAVNLNPTNTGQIGIYNYNPGDLTPSIQTNLDLATYNRYFWQEGRDGQTNQDLEQKAIRFDFVAGDATTFQLSAGFMKNVFDRRIVSYGGGQIAICFTRGYCGSTFTSERASLVEAIPDAQLGNYLKELPSMELFKGAPFNAGFNNGWLVPDFDKIASVVDLDYFREGINPGNTAANYGNSYARRDLLEDTTSGYLMVDGRQEIFGRELRFNGGVRYASTFQRANGRVNDIILFGGTGVTIREFDNKYDNFLPSANLAYLITDTLVLRGAAAKTVTGVNPADLLPGFSFNLDGDTYDLGNPELQPFTADNFDVGIEWYTRSRAVFTFNAWWKKIANYPFVLRTQRPFNTLNVDIAQLPERTRNGINAIGGQNALINVQQRDNSDLVINLTGYEFQYIQPLDFLLKGLGFNANVTHITQTLSGERPPNFNPNALLAGLAPWTYNITGYYESKAFQIRASFVHRDENLDRVCPCDNVPGDQYSIATDYLDAQISFPLPFYPKAAFTIQAQNLLRQVQLSRFEKQEARPYNGSYAGRNFVVGLRANL</sequence>
<keyword evidence="5" id="KW-0675">Receptor</keyword>
<keyword evidence="2" id="KW-0472">Membrane</keyword>
<dbReference type="Gene3D" id="2.40.170.20">
    <property type="entry name" value="TonB-dependent receptor, beta-barrel domain"/>
    <property type="match status" value="1"/>
</dbReference>
<organism evidence="5 6">
    <name type="scientific">Sphingomonas qilianensis</name>
    <dbReference type="NCBI Taxonomy" id="1736690"/>
    <lineage>
        <taxon>Bacteria</taxon>
        <taxon>Pseudomonadati</taxon>
        <taxon>Pseudomonadota</taxon>
        <taxon>Alphaproteobacteria</taxon>
        <taxon>Sphingomonadales</taxon>
        <taxon>Sphingomonadaceae</taxon>
        <taxon>Sphingomonas</taxon>
    </lineage>
</organism>
<evidence type="ECO:0000256" key="2">
    <source>
        <dbReference type="ARBA" id="ARBA00023136"/>
    </source>
</evidence>
<comment type="subcellular location">
    <subcellularLocation>
        <location evidence="1">Cell outer membrane</location>
    </subcellularLocation>
</comment>
<dbReference type="InterPro" id="IPR036942">
    <property type="entry name" value="Beta-barrel_TonB_sf"/>
</dbReference>
<proteinExistence type="predicted"/>
<dbReference type="Proteomes" id="UP001404104">
    <property type="component" value="Unassembled WGS sequence"/>
</dbReference>
<dbReference type="PANTHER" id="PTHR40980">
    <property type="entry name" value="PLUG DOMAIN-CONTAINING PROTEIN"/>
    <property type="match status" value="1"/>
</dbReference>
<accession>A0ABU9XU58</accession>
<dbReference type="PANTHER" id="PTHR40980:SF4">
    <property type="entry name" value="TONB-DEPENDENT RECEPTOR-LIKE BETA-BARREL DOMAIN-CONTAINING PROTEIN"/>
    <property type="match status" value="1"/>
</dbReference>
<gene>
    <name evidence="5" type="ORF">ABC969_10860</name>
</gene>
<evidence type="ECO:0000259" key="4">
    <source>
        <dbReference type="Pfam" id="PF00593"/>
    </source>
</evidence>
<evidence type="ECO:0000313" key="6">
    <source>
        <dbReference type="Proteomes" id="UP001404104"/>
    </source>
</evidence>
<evidence type="ECO:0000256" key="1">
    <source>
        <dbReference type="ARBA" id="ARBA00004442"/>
    </source>
</evidence>
<dbReference type="EMBL" id="JBDIMF010000004">
    <property type="protein sequence ID" value="MEN2786919.1"/>
    <property type="molecule type" value="Genomic_DNA"/>
</dbReference>
<name>A0ABU9XU58_9SPHN</name>
<evidence type="ECO:0000313" key="5">
    <source>
        <dbReference type="EMBL" id="MEN2786919.1"/>
    </source>
</evidence>
<protein>
    <submittedName>
        <fullName evidence="5">TonB-dependent receptor</fullName>
    </submittedName>
</protein>
<dbReference type="SUPFAM" id="SSF56935">
    <property type="entry name" value="Porins"/>
    <property type="match status" value="1"/>
</dbReference>